<organism evidence="1 2">
    <name type="scientific">Anaplasma phagocytophilum str. ApMUC09</name>
    <dbReference type="NCBI Taxonomy" id="1359152"/>
    <lineage>
        <taxon>Bacteria</taxon>
        <taxon>Pseudomonadati</taxon>
        <taxon>Pseudomonadota</taxon>
        <taxon>Alphaproteobacteria</taxon>
        <taxon>Rickettsiales</taxon>
        <taxon>Anaplasmataceae</taxon>
        <taxon>Anaplasma</taxon>
        <taxon>phagocytophilum group</taxon>
    </lineage>
</organism>
<accession>A0A0F3NA40</accession>
<dbReference type="PATRIC" id="fig|1359152.3.peg.1257"/>
<dbReference type="AlphaFoldDB" id="A0A0F3NA40"/>
<proteinExistence type="predicted"/>
<dbReference type="EMBL" id="LANV01000001">
    <property type="protein sequence ID" value="KJV63784.1"/>
    <property type="molecule type" value="Genomic_DNA"/>
</dbReference>
<name>A0A0F3NA40_ANAPH</name>
<gene>
    <name evidence="1" type="ORF">APHMUC_1199</name>
</gene>
<evidence type="ECO:0000313" key="2">
    <source>
        <dbReference type="Proteomes" id="UP000033441"/>
    </source>
</evidence>
<protein>
    <submittedName>
        <fullName evidence="1">Uncharacterized protein</fullName>
    </submittedName>
</protein>
<comment type="caution">
    <text evidence="1">The sequence shown here is derived from an EMBL/GenBank/DDBJ whole genome shotgun (WGS) entry which is preliminary data.</text>
</comment>
<sequence length="44" mass="4950">MVISLFFIHTEQGVCDWSLWELSHRNIDVGAGIAGSFYPSSKSY</sequence>
<dbReference type="Proteomes" id="UP000033441">
    <property type="component" value="Unassembled WGS sequence"/>
</dbReference>
<evidence type="ECO:0000313" key="1">
    <source>
        <dbReference type="EMBL" id="KJV63784.1"/>
    </source>
</evidence>
<reference evidence="1 2" key="1">
    <citation type="submission" date="2015-02" db="EMBL/GenBank/DDBJ databases">
        <title>Genome Sequencing of Rickettsiales.</title>
        <authorList>
            <person name="Daugherty S.C."/>
            <person name="Su Q."/>
            <person name="Abolude K."/>
            <person name="Beier-Sexton M."/>
            <person name="Carlyon J.A."/>
            <person name="Carter R."/>
            <person name="Day N.P."/>
            <person name="Dumler S.J."/>
            <person name="Dyachenko V."/>
            <person name="Godinez A."/>
            <person name="Kurtti T.J."/>
            <person name="Lichay M."/>
            <person name="Mullins K.E."/>
            <person name="Ott S."/>
            <person name="Pappas-Brown V."/>
            <person name="Paris D.H."/>
            <person name="Patel P."/>
            <person name="Richards A.L."/>
            <person name="Sadzewicz L."/>
            <person name="Sears K."/>
            <person name="Seidman D."/>
            <person name="Sengamalay N."/>
            <person name="Stenos J."/>
            <person name="Tallon L.J."/>
            <person name="Vincent G."/>
            <person name="Fraser C.M."/>
            <person name="Munderloh U."/>
            <person name="Dunning-Hotopp J.C."/>
        </authorList>
    </citation>
    <scope>NUCLEOTIDE SEQUENCE [LARGE SCALE GENOMIC DNA]</scope>
    <source>
        <strain evidence="1 2">ApMUC09</strain>
    </source>
</reference>